<dbReference type="NCBIfam" id="NF038133">
    <property type="entry name" value="choice_anch_L"/>
    <property type="match status" value="1"/>
</dbReference>
<reference evidence="3" key="1">
    <citation type="submission" date="2016-10" db="EMBL/GenBank/DDBJ databases">
        <authorList>
            <person name="Varghese N."/>
            <person name="Submissions S."/>
        </authorList>
    </citation>
    <scope>NUCLEOTIDE SEQUENCE [LARGE SCALE GENOMIC DNA]</scope>
    <source>
        <strain evidence="3">DSM 17453</strain>
    </source>
</reference>
<dbReference type="InterPro" id="IPR026341">
    <property type="entry name" value="T9SS_type_B"/>
</dbReference>
<dbReference type="RefSeq" id="WP_089999377.1">
    <property type="nucleotide sequence ID" value="NZ_FOBV01000003.1"/>
</dbReference>
<dbReference type="Proteomes" id="UP000199450">
    <property type="component" value="Unassembled WGS sequence"/>
</dbReference>
<evidence type="ECO:0000313" key="3">
    <source>
        <dbReference type="Proteomes" id="UP000199450"/>
    </source>
</evidence>
<keyword evidence="1" id="KW-0732">Signal</keyword>
<feature type="signal peptide" evidence="1">
    <location>
        <begin position="1"/>
        <end position="20"/>
    </location>
</feature>
<dbReference type="InterPro" id="IPR049804">
    <property type="entry name" value="Choice_anch_L"/>
</dbReference>
<dbReference type="OrthoDB" id="9765926at2"/>
<dbReference type="AlphaFoldDB" id="A0A1H7Y8T9"/>
<gene>
    <name evidence="2" type="ORF">SAMN05421856_10398</name>
</gene>
<evidence type="ECO:0000313" key="2">
    <source>
        <dbReference type="EMBL" id="SEM41609.1"/>
    </source>
</evidence>
<feature type="chain" id="PRO_5011440032" evidence="1">
    <location>
        <begin position="21"/>
        <end position="787"/>
    </location>
</feature>
<accession>A0A1H7Y8T9</accession>
<dbReference type="STRING" id="295069.SAMN05421856_10398"/>
<proteinExistence type="predicted"/>
<name>A0A1H7Y8T9_9FLAO</name>
<dbReference type="InterPro" id="IPR013783">
    <property type="entry name" value="Ig-like_fold"/>
</dbReference>
<dbReference type="NCBIfam" id="TIGR04131">
    <property type="entry name" value="Bac_Flav_CTERM"/>
    <property type="match status" value="1"/>
</dbReference>
<dbReference type="EMBL" id="FOBV01000003">
    <property type="protein sequence ID" value="SEM41609.1"/>
    <property type="molecule type" value="Genomic_DNA"/>
</dbReference>
<sequence>MKRYLLLFSLFMVSSSSLFYSQKTTVRKPQKEKSSALTMKAGAFIDVNTAAYAPSAYDPLQLVKDVLISSGTNSCVTPNVSNVVVSPNLPASNVQRSWGYFHKGTTNFPFTDGIVLSTGYANKAGNSFISGTLGDDLPTGSDPDLVAATNPTKPLYDAVVLEFDFVPTSSQVKFNYLFASEEYTSDFPCLGYSDAFALLLRPVAGGPYVNMAVLPPPGTGPVSATNIVPDGNGFSCGPINAQFFGGLNTANIETNFIGRTTPLTATATVTPGVAYHFKMVLADAGDSGYDSAVFLEGGSFNIGVELLDPSGATLPEEINVCDNVPQVITASVSDPNMTYQWFYNGTAIQGATTPTITATQPGNYEIQVSFPGNPCPGKANIKINGGTTPAAIDASLLLCTTPDVTWFDLTDAMPSISTTTGAVFHFYEDQDDAIAQNDDYIQDVLHYNGNDGQILYVVVSNGGFCSKMVELTLLKEATPTVSLVASKIKVCPGTQVELTATGGVTYEWANFQGTGNTQTATVYNTTTFSVYSLGTKGCKSLNPATITVEVVPELTSPLRDVEMCQGDRVTLDAGAGPNYTYLWSTGEITQSINVDQWGVYSVTIDNGYCEKTFTVNVMGAASPFVTNLDYSNNTLTITAEIPMINNIPQTAEYSIDGGISWQPSNVFTGLQDNATYQIQVRSVGTHCVGALEFFTFHVRNVITPNQDGVNDTLDLTALGGFNNFTGSVYDRYGSEMFRFSKQTPVWDGTVGGKKLPTATYWYKFNFDYPKSKANMSQSGWIMLKNRE</sequence>
<keyword evidence="3" id="KW-1185">Reference proteome</keyword>
<organism evidence="2 3">
    <name type="scientific">Chryseobacterium taichungense</name>
    <dbReference type="NCBI Taxonomy" id="295069"/>
    <lineage>
        <taxon>Bacteria</taxon>
        <taxon>Pseudomonadati</taxon>
        <taxon>Bacteroidota</taxon>
        <taxon>Flavobacteriia</taxon>
        <taxon>Flavobacteriales</taxon>
        <taxon>Weeksellaceae</taxon>
        <taxon>Chryseobacterium group</taxon>
        <taxon>Chryseobacterium</taxon>
    </lineage>
</organism>
<evidence type="ECO:0000256" key="1">
    <source>
        <dbReference type="SAM" id="SignalP"/>
    </source>
</evidence>
<dbReference type="Pfam" id="PF13585">
    <property type="entry name" value="CHU_C"/>
    <property type="match status" value="1"/>
</dbReference>
<protein>
    <submittedName>
        <fullName evidence="2">Gliding motility-associated C-terminal domain-containing protein</fullName>
    </submittedName>
</protein>
<dbReference type="Gene3D" id="2.60.40.10">
    <property type="entry name" value="Immunoglobulins"/>
    <property type="match status" value="1"/>
</dbReference>